<dbReference type="HAMAP" id="MF_00532_A">
    <property type="entry name" value="Ribosomal_uS9_A"/>
    <property type="match status" value="1"/>
</dbReference>
<dbReference type="InterPro" id="IPR000754">
    <property type="entry name" value="Ribosomal_uS9"/>
</dbReference>
<accession>A0A1I0BCH9</accession>
<dbReference type="PROSITE" id="PS00360">
    <property type="entry name" value="RIBOSOMAL_S9"/>
    <property type="match status" value="1"/>
</dbReference>
<dbReference type="InterPro" id="IPR020574">
    <property type="entry name" value="Ribosomal_uS9_CS"/>
</dbReference>
<evidence type="ECO:0000313" key="9">
    <source>
        <dbReference type="Proteomes" id="UP000243338"/>
    </source>
</evidence>
<proteinExistence type="inferred from homology"/>
<dbReference type="InterPro" id="IPR020568">
    <property type="entry name" value="Ribosomal_Su5_D2-typ_SF"/>
</dbReference>
<dbReference type="Gene3D" id="3.30.230.10">
    <property type="match status" value="1"/>
</dbReference>
<reference evidence="9" key="1">
    <citation type="submission" date="2016-10" db="EMBL/GenBank/DDBJ databases">
        <authorList>
            <person name="Varghese N."/>
            <person name="Submissions S."/>
        </authorList>
    </citation>
    <scope>NUCLEOTIDE SEQUENCE [LARGE SCALE GENOMIC DNA]</scope>
    <source>
        <strain evidence="9">SLH 33</strain>
    </source>
</reference>
<dbReference type="OrthoDB" id="52677at2157"/>
<organism evidence="8 9">
    <name type="scientific">Methanococcoides vulcani</name>
    <dbReference type="NCBI Taxonomy" id="1353158"/>
    <lineage>
        <taxon>Archaea</taxon>
        <taxon>Methanobacteriati</taxon>
        <taxon>Methanobacteriota</taxon>
        <taxon>Stenosarchaea group</taxon>
        <taxon>Methanomicrobia</taxon>
        <taxon>Methanosarcinales</taxon>
        <taxon>Methanosarcinaceae</taxon>
        <taxon>Methanococcoides</taxon>
    </lineage>
</organism>
<dbReference type="STRING" id="1353158.SAMN04488587_2066"/>
<dbReference type="PANTHER" id="PTHR21569:SF16">
    <property type="entry name" value="RIBOSOMAL PROTEIN S16"/>
    <property type="match status" value="1"/>
</dbReference>
<dbReference type="GO" id="GO:0022627">
    <property type="term" value="C:cytosolic small ribosomal subunit"/>
    <property type="evidence" value="ECO:0007669"/>
    <property type="project" value="UniProtKB-UniRule"/>
</dbReference>
<comment type="similarity">
    <text evidence="1 5 6">Belongs to the universal ribosomal protein uS9 family.</text>
</comment>
<dbReference type="EMBL" id="FOHQ01000007">
    <property type="protein sequence ID" value="SET04573.1"/>
    <property type="molecule type" value="Genomic_DNA"/>
</dbReference>
<protein>
    <recommendedName>
        <fullName evidence="4 5">Small ribosomal subunit protein uS9</fullName>
    </recommendedName>
</protein>
<evidence type="ECO:0000256" key="6">
    <source>
        <dbReference type="RuleBase" id="RU003815"/>
    </source>
</evidence>
<evidence type="ECO:0000256" key="4">
    <source>
        <dbReference type="ARBA" id="ARBA00035259"/>
    </source>
</evidence>
<gene>
    <name evidence="5" type="primary">rps9</name>
    <name evidence="8" type="ORF">SAMN04488587_2066</name>
</gene>
<dbReference type="InterPro" id="IPR019958">
    <property type="entry name" value="Ribosomal_uS9_archaeal"/>
</dbReference>
<dbReference type="NCBIfam" id="NF001749">
    <property type="entry name" value="PRK00474.1"/>
    <property type="match status" value="1"/>
</dbReference>
<dbReference type="RefSeq" id="WP_091690515.1">
    <property type="nucleotide sequence ID" value="NZ_CAAGSJ010000008.1"/>
</dbReference>
<dbReference type="PANTHER" id="PTHR21569">
    <property type="entry name" value="RIBOSOMAL PROTEIN S9"/>
    <property type="match status" value="1"/>
</dbReference>
<feature type="region of interest" description="Disordered" evidence="7">
    <location>
        <begin position="114"/>
        <end position="134"/>
    </location>
</feature>
<evidence type="ECO:0000256" key="5">
    <source>
        <dbReference type="HAMAP-Rule" id="MF_00532"/>
    </source>
</evidence>
<sequence>MSTKVVNSSGKNKTAIARATVSAGTGKARVNKKPVEIYEPEFAKLKIIEPLMLAGDAVSGLDIDVKVSGGGIIGQANAIRTAIARGIVEWTNDTDLRDAFMAYDRNLLVNDSRQKETKKFGGPGARAKYQKSYR</sequence>
<dbReference type="NCBIfam" id="TIGR03627">
    <property type="entry name" value="uS9_arch"/>
    <property type="match status" value="1"/>
</dbReference>
<name>A0A1I0BCH9_9EURY</name>
<evidence type="ECO:0000256" key="3">
    <source>
        <dbReference type="ARBA" id="ARBA00023274"/>
    </source>
</evidence>
<dbReference type="GO" id="GO:0006412">
    <property type="term" value="P:translation"/>
    <property type="evidence" value="ECO:0007669"/>
    <property type="project" value="UniProtKB-UniRule"/>
</dbReference>
<evidence type="ECO:0000256" key="1">
    <source>
        <dbReference type="ARBA" id="ARBA00005251"/>
    </source>
</evidence>
<keyword evidence="9" id="KW-1185">Reference proteome</keyword>
<evidence type="ECO:0000313" key="8">
    <source>
        <dbReference type="EMBL" id="SET04573.1"/>
    </source>
</evidence>
<dbReference type="InterPro" id="IPR014721">
    <property type="entry name" value="Ribsml_uS5_D2-typ_fold_subgr"/>
</dbReference>
<dbReference type="GO" id="GO:0003723">
    <property type="term" value="F:RNA binding"/>
    <property type="evidence" value="ECO:0007669"/>
    <property type="project" value="TreeGrafter"/>
</dbReference>
<dbReference type="GO" id="GO:0000462">
    <property type="term" value="P:maturation of SSU-rRNA from tricistronic rRNA transcript (SSU-rRNA, 5.8S rRNA, LSU-rRNA)"/>
    <property type="evidence" value="ECO:0007669"/>
    <property type="project" value="TreeGrafter"/>
</dbReference>
<evidence type="ECO:0000256" key="7">
    <source>
        <dbReference type="SAM" id="MobiDB-lite"/>
    </source>
</evidence>
<dbReference type="SUPFAM" id="SSF54211">
    <property type="entry name" value="Ribosomal protein S5 domain 2-like"/>
    <property type="match status" value="1"/>
</dbReference>
<dbReference type="AlphaFoldDB" id="A0A1I0BCH9"/>
<dbReference type="GO" id="GO:0003735">
    <property type="term" value="F:structural constituent of ribosome"/>
    <property type="evidence" value="ECO:0007669"/>
    <property type="project" value="UniProtKB-UniRule"/>
</dbReference>
<dbReference type="FunFam" id="3.30.230.10:FF:000051">
    <property type="entry name" value="30S ribosomal protein S9"/>
    <property type="match status" value="1"/>
</dbReference>
<keyword evidence="3 5" id="KW-0687">Ribonucleoprotein</keyword>
<dbReference type="Proteomes" id="UP000243338">
    <property type="component" value="Unassembled WGS sequence"/>
</dbReference>
<dbReference type="Pfam" id="PF00380">
    <property type="entry name" value="Ribosomal_S9"/>
    <property type="match status" value="1"/>
</dbReference>
<keyword evidence="2 5" id="KW-0689">Ribosomal protein</keyword>
<evidence type="ECO:0000256" key="2">
    <source>
        <dbReference type="ARBA" id="ARBA00022980"/>
    </source>
</evidence>